<accession>A0A2N9JCQ8</accession>
<dbReference type="EMBL" id="LT985188">
    <property type="protein sequence ID" value="SPD85330.1"/>
    <property type="molecule type" value="Genomic_DNA"/>
</dbReference>
<sequence>MPESRRFGVLFESVVPSRCEDRQVSDLRWNRLEAARANLIAAFAAEGVDRVEYVASPPDAWVWVWLGTGTDLQRDALSVVVDLRAQVGRLLADASVEGIEVAGVRVQSAETVNRDYGGSWFNAVR</sequence>
<name>A0A2N9JCQ8_9ACTN</name>
<proteinExistence type="predicted"/>
<dbReference type="Proteomes" id="UP000238164">
    <property type="component" value="Chromosome 1"/>
</dbReference>
<reference evidence="1 2" key="1">
    <citation type="submission" date="2018-02" db="EMBL/GenBank/DDBJ databases">
        <authorList>
            <person name="Cohen D.B."/>
            <person name="Kent A.D."/>
        </authorList>
    </citation>
    <scope>NUCLEOTIDE SEQUENCE [LARGE SCALE GENOMIC DNA]</scope>
    <source>
        <strain evidence="1">1</strain>
    </source>
</reference>
<gene>
    <name evidence="1" type="ORF">MPLG2_0294</name>
</gene>
<dbReference type="KEGG" id="mgg:MPLG2_0294"/>
<protein>
    <submittedName>
        <fullName evidence="1">Uncharacterized protein</fullName>
    </submittedName>
</protein>
<evidence type="ECO:0000313" key="1">
    <source>
        <dbReference type="EMBL" id="SPD85330.1"/>
    </source>
</evidence>
<organism evidence="1 2">
    <name type="scientific">Micropruina glycogenica</name>
    <dbReference type="NCBI Taxonomy" id="75385"/>
    <lineage>
        <taxon>Bacteria</taxon>
        <taxon>Bacillati</taxon>
        <taxon>Actinomycetota</taxon>
        <taxon>Actinomycetes</taxon>
        <taxon>Propionibacteriales</taxon>
        <taxon>Nocardioidaceae</taxon>
        <taxon>Micropruina</taxon>
    </lineage>
</organism>
<keyword evidence="2" id="KW-1185">Reference proteome</keyword>
<evidence type="ECO:0000313" key="2">
    <source>
        <dbReference type="Proteomes" id="UP000238164"/>
    </source>
</evidence>
<dbReference type="AlphaFoldDB" id="A0A2N9JCQ8"/>